<dbReference type="SUPFAM" id="SSF50022">
    <property type="entry name" value="ISP domain"/>
    <property type="match status" value="1"/>
</dbReference>
<feature type="compositionally biased region" description="Basic and acidic residues" evidence="11">
    <location>
        <begin position="897"/>
        <end position="912"/>
    </location>
</feature>
<dbReference type="OrthoDB" id="411372at2759"/>
<gene>
    <name evidence="13" type="ORF">C1SCF055_LOCUS24502</name>
</gene>
<feature type="domain" description="Rieske" evidence="12">
    <location>
        <begin position="1935"/>
        <end position="2040"/>
    </location>
</feature>
<dbReference type="InterPro" id="IPR012337">
    <property type="entry name" value="RNaseH-like_sf"/>
</dbReference>
<dbReference type="Proteomes" id="UP001152797">
    <property type="component" value="Unassembled WGS sequence"/>
</dbReference>
<dbReference type="EMBL" id="CAMXCT030002444">
    <property type="protein sequence ID" value="CAL4785495.1"/>
    <property type="molecule type" value="Genomic_DNA"/>
</dbReference>
<feature type="region of interest" description="Disordered" evidence="11">
    <location>
        <begin position="1051"/>
        <end position="1145"/>
    </location>
</feature>
<dbReference type="EMBL" id="CAMXCT020002444">
    <property type="protein sequence ID" value="CAL1151558.1"/>
    <property type="molecule type" value="Genomic_DNA"/>
</dbReference>
<evidence type="ECO:0000256" key="2">
    <source>
        <dbReference type="ARBA" id="ARBA00010429"/>
    </source>
</evidence>
<evidence type="ECO:0000256" key="8">
    <source>
        <dbReference type="ARBA" id="ARBA00023004"/>
    </source>
</evidence>
<keyword evidence="10" id="KW-0534">Nitrate assimilation</keyword>
<feature type="region of interest" description="Disordered" evidence="11">
    <location>
        <begin position="258"/>
        <end position="313"/>
    </location>
</feature>
<dbReference type="SUPFAM" id="SSF53098">
    <property type="entry name" value="Ribonuclease H-like"/>
    <property type="match status" value="1"/>
</dbReference>
<sequence length="2091" mass="229829">MDVPLEPSSGMLSLHLEAEGGTEGKSLFFAEPSHSGQKSGDAASISDDDDDAHEKKKKNKKRRRAERAAAEAAKKKEQTEEKFKKCTSYCGRRKALSDFNADQNSCKDCVLHQKAFWRQAKSQGCEKDMKDLVKSDPKMALDVQKEFAKERMQAAAQEKKIKFSIQAFRKTLESRSGERSDEVKKMMWEGFSEVAAKKEFTQEERLSRNATDATVAARARMVVTDSANAEEEAVGGVKLADIKKEAAQHGVDMAEMYAARTTKKKKRRLSGRTRGDKAAEGDGDKEKQSDDESQDSSKYSDADCPTPKPKAAKWFDAETKCRKAERTWVTGLEDLANSVQTLLKQCADCLDGFRGKPEANKFTEEMSILEKRQKWAAAIIEADDAALNAHKQEQQAEEKQAMADSQTTSQDVAALAEKRVQAQKKKEEDRAAKEAAKVAKAGAASGNAAEGEASRANAKSQVLRKKQAAQNILLDNNSELWQDDSFRIPVLRQEELDPDLCNEPFIQSGINLPQEVSAAVTEFGKVFAGSALRVTDGRAQTALDDEHSSLLIKALTNEERVPSFWSVEALSETASSRDALLNIQKASRFGFAACSVSSGRSELAMLPCFRILVTGNMMVAVLTPRSLEDPKKMLEDMTSGNAQVLMKRARDKELCVATLGPGDMLFLPPVCAVSHRVHAHDVLGIRVGAYSRKFHERMEQATAEKADNTAIPPSICAILQSAMAEQAELQYSEVMMQSTAEKRAEQSHAAPHVAVVPAEAKASDQTEKETDSKDESAPAPMQNEDKDNSGQTPQQQAQSEKRAIAPDAANSHGANNESPGEKNANMRVAPPNLDPKKKDELELEPQAPAAEALAAASGAEPSGDASRPPQPEEKPKKKESTAKAAAAPKPAAAKADSAAKKRKQEEPSETTKGKGKKVLRSSFGLKVQAYVEKCEMSGESVRGRMLINMVSSEFDTSHASTSITSSLELFQLPAPQDSATGLKNWADKVTYVLSQLPIADRPQDSLMSQWAYNSLKKHSLLRRTIDQYADRPTLRSFDFLWTGVEQALRESQYDTNAQSIRDDLRKGPSSPKKDTKAMVAKGSQPKGKGKKDQGSSSKETPKGKGLTAVAAAPGGGHEPSNVVVEKGDSKADVEGIPDDPAPDHDDELLDIEVDKDHLLTHLPKSKHCPVCIQAKLYDAPHRKRANQREYLREIRDMEEPKEPLERVACDHVISRTHPGIHGEQYTFVTIDRYSGLVGSYPLKAKNAEGTEEALRRFCGSRKAGIVSVASDRAPEILAALTNLGFASEPAEPRNSIHNPFAESFIRTLKGISASILLQSGLSHEFWPLAHRYIEWAYPITKVSTADPEITCYEAHHGYAYEGVKAPFGCLVYIKSVDPLPFAPKGGSALFLGGELIAGQKFKGLYHVMPLSSFRDGTYRERIVRTLAFPPGQWQFPVKGSGENVLKVDNQPGYLGNFPEELDDEDLDDEEIARRDALLEKEIKDFIIEAEKSSKGGGGESSSVHARVETKPKPAERNRKITKLRVASYGPTKGCDACKYGNDYHTKECRSRFNTLLEGEPIKAPKTPVVGVPKTPVESHEPKVGEGPSSSAVGGADDDYEPSVVGDVGPVEEITSSEGAKQALMQEADEMRRLKVWNEAEAIEVDSLLQWSRLKRLVGYVKQTAHFGIMGEVAKTEAELASANEGVFQDMIPTKTVSFGKSLRCCCLAALRTVKSCVGTSWCRYGQQDSVTMAVTLENRYKGLRAPHKIKMAASGCLRECAEAQGKDVGVIATQAGYNLYVCGNGGAKPVHAKLLATDCSVEECLKYVDRFLMYYISTAKHLQRTAPWLAELEGGIDYLKKVVIEDSLGIAVDLEQMMERNRANEKCEWKAVAYDEELRQKFQQFANTKETHDSEQIEYIDMRGQRHPNLYSPPDITGPALYRKEDSHSSDWEWIFAGLVSAYPKNGGLSVKHGMQELAVFHLPSAEPKEQWLATQNLCPHKQARTISRGLVGVQPNGTLTVADPIYKTTYNLVTGEGISNPNFNLSTFKTKVEDGKVFVQVPPCSEMEEKMEKMIQESFKADGREYLAKKTGGPVDHMGQCLSKQKDLSW</sequence>
<keyword evidence="7" id="KW-0560">Oxidoreductase</keyword>
<feature type="compositionally biased region" description="Basic and acidic residues" evidence="11">
    <location>
        <begin position="273"/>
        <end position="290"/>
    </location>
</feature>
<feature type="compositionally biased region" description="Basic and acidic residues" evidence="11">
    <location>
        <begin position="390"/>
        <end position="401"/>
    </location>
</feature>
<name>A0A9P1CWF4_9DINO</name>
<keyword evidence="6" id="KW-0479">Metal-binding</keyword>
<dbReference type="Pfam" id="PF01077">
    <property type="entry name" value="NIR_SIR"/>
    <property type="match status" value="1"/>
</dbReference>
<dbReference type="PROSITE" id="PS00365">
    <property type="entry name" value="NIR_SIR"/>
    <property type="match status" value="1"/>
</dbReference>
<dbReference type="GO" id="GO:0046872">
    <property type="term" value="F:metal ion binding"/>
    <property type="evidence" value="ECO:0007669"/>
    <property type="project" value="UniProtKB-KW"/>
</dbReference>
<dbReference type="SUPFAM" id="SSF56014">
    <property type="entry name" value="Nitrite and sulphite reductase 4Fe-4S domain-like"/>
    <property type="match status" value="1"/>
</dbReference>
<feature type="region of interest" description="Disordered" evidence="11">
    <location>
        <begin position="1566"/>
        <end position="1600"/>
    </location>
</feature>
<feature type="compositionally biased region" description="Basic and acidic residues" evidence="11">
    <location>
        <begin position="1060"/>
        <end position="1076"/>
    </location>
</feature>
<proteinExistence type="inferred from homology"/>
<feature type="compositionally biased region" description="Basic residues" evidence="11">
    <location>
        <begin position="55"/>
        <end position="65"/>
    </location>
</feature>
<dbReference type="GO" id="GO:0008942">
    <property type="term" value="F:nitrite reductase [NAD(P)H] activity"/>
    <property type="evidence" value="ECO:0007669"/>
    <property type="project" value="InterPro"/>
</dbReference>
<dbReference type="Gene3D" id="3.30.413.10">
    <property type="entry name" value="Sulfite Reductase Hemoprotein, domain 1"/>
    <property type="match status" value="1"/>
</dbReference>
<dbReference type="InterPro" id="IPR006067">
    <property type="entry name" value="NO2/SO3_Rdtase_4Fe4S_dom"/>
</dbReference>
<dbReference type="GO" id="GO:0051539">
    <property type="term" value="F:4 iron, 4 sulfur cluster binding"/>
    <property type="evidence" value="ECO:0007669"/>
    <property type="project" value="UniProtKB-KW"/>
</dbReference>
<evidence type="ECO:0000313" key="15">
    <source>
        <dbReference type="Proteomes" id="UP001152797"/>
    </source>
</evidence>
<keyword evidence="8" id="KW-0408">Iron</keyword>
<dbReference type="InterPro" id="IPR017941">
    <property type="entry name" value="Rieske_2Fe-2S"/>
</dbReference>
<feature type="compositionally biased region" description="Basic and acidic residues" evidence="11">
    <location>
        <begin position="66"/>
        <end position="78"/>
    </location>
</feature>
<evidence type="ECO:0000256" key="7">
    <source>
        <dbReference type="ARBA" id="ARBA00023002"/>
    </source>
</evidence>
<reference evidence="14 15" key="2">
    <citation type="submission" date="2024-05" db="EMBL/GenBank/DDBJ databases">
        <authorList>
            <person name="Chen Y."/>
            <person name="Shah S."/>
            <person name="Dougan E. K."/>
            <person name="Thang M."/>
            <person name="Chan C."/>
        </authorList>
    </citation>
    <scope>NUCLEOTIDE SEQUENCE [LARGE SCALE GENOMIC DNA]</scope>
</reference>
<feature type="compositionally biased region" description="Polar residues" evidence="11">
    <location>
        <begin position="789"/>
        <end position="798"/>
    </location>
</feature>
<evidence type="ECO:0000256" key="10">
    <source>
        <dbReference type="ARBA" id="ARBA00023063"/>
    </source>
</evidence>
<accession>A0A9P1CWF4</accession>
<dbReference type="GO" id="GO:0003676">
    <property type="term" value="F:nucleic acid binding"/>
    <property type="evidence" value="ECO:0007669"/>
    <property type="project" value="InterPro"/>
</dbReference>
<dbReference type="InterPro" id="IPR052034">
    <property type="entry name" value="NasD-like"/>
</dbReference>
<keyword evidence="9" id="KW-0411">Iron-sulfur</keyword>
<evidence type="ECO:0000313" key="13">
    <source>
        <dbReference type="EMBL" id="CAI3998183.1"/>
    </source>
</evidence>
<evidence type="ECO:0000256" key="5">
    <source>
        <dbReference type="ARBA" id="ARBA00022714"/>
    </source>
</evidence>
<dbReference type="Gene3D" id="2.102.10.10">
    <property type="entry name" value="Rieske [2Fe-2S] iron-sulphur domain"/>
    <property type="match status" value="1"/>
</dbReference>
<evidence type="ECO:0000256" key="1">
    <source>
        <dbReference type="ARBA" id="ARBA00001929"/>
    </source>
</evidence>
<feature type="compositionally biased region" description="Low complexity" evidence="11">
    <location>
        <begin position="1566"/>
        <end position="1575"/>
    </location>
</feature>
<evidence type="ECO:0000256" key="9">
    <source>
        <dbReference type="ARBA" id="ARBA00023014"/>
    </source>
</evidence>
<dbReference type="GO" id="GO:0051537">
    <property type="term" value="F:2 iron, 2 sulfur cluster binding"/>
    <property type="evidence" value="ECO:0007669"/>
    <property type="project" value="UniProtKB-KW"/>
</dbReference>
<feature type="compositionally biased region" description="Low complexity" evidence="11">
    <location>
        <begin position="882"/>
        <end position="896"/>
    </location>
</feature>
<dbReference type="InterPro" id="IPR036397">
    <property type="entry name" value="RNaseH_sf"/>
</dbReference>
<feature type="compositionally biased region" description="Basic and acidic residues" evidence="11">
    <location>
        <begin position="1505"/>
        <end position="1518"/>
    </location>
</feature>
<comment type="similarity">
    <text evidence="2">Belongs to the nitrite and sulfite reductase 4Fe-4S domain family.</text>
</comment>
<dbReference type="PANTHER" id="PTHR43809">
    <property type="entry name" value="NITRITE REDUCTASE (NADH) LARGE SUBUNIT"/>
    <property type="match status" value="1"/>
</dbReference>
<comment type="cofactor">
    <cofactor evidence="1">
        <name>siroheme</name>
        <dbReference type="ChEBI" id="CHEBI:60052"/>
    </cofactor>
</comment>
<organism evidence="13">
    <name type="scientific">Cladocopium goreaui</name>
    <dbReference type="NCBI Taxonomy" id="2562237"/>
    <lineage>
        <taxon>Eukaryota</taxon>
        <taxon>Sar</taxon>
        <taxon>Alveolata</taxon>
        <taxon>Dinophyceae</taxon>
        <taxon>Suessiales</taxon>
        <taxon>Symbiodiniaceae</taxon>
        <taxon>Cladocopium</taxon>
    </lineage>
</organism>
<feature type="region of interest" description="Disordered" evidence="11">
    <location>
        <begin position="740"/>
        <end position="917"/>
    </location>
</feature>
<dbReference type="FunFam" id="3.30.413.10:FF:000007">
    <property type="entry name" value="Nitrite reductase [NAD(P)H] large subunit"/>
    <property type="match status" value="1"/>
</dbReference>
<dbReference type="InterPro" id="IPR006066">
    <property type="entry name" value="NO2/SO3_Rdtase_FeS/sirohaem_BS"/>
</dbReference>
<keyword evidence="5" id="KW-0001">2Fe-2S</keyword>
<dbReference type="InterPro" id="IPR012748">
    <property type="entry name" value="Rieske-like_NirD"/>
</dbReference>
<comment type="caution">
    <text evidence="13">The sequence shown here is derived from an EMBL/GenBank/DDBJ whole genome shotgun (WGS) entry which is preliminary data.</text>
</comment>
<dbReference type="GO" id="GO:0042128">
    <property type="term" value="P:nitrate assimilation"/>
    <property type="evidence" value="ECO:0007669"/>
    <property type="project" value="UniProtKB-KW"/>
</dbReference>
<protein>
    <submittedName>
        <fullName evidence="14">Nitrite reductase [NAD(P)H] large subunit</fullName>
    </submittedName>
</protein>
<dbReference type="Gene3D" id="3.30.420.10">
    <property type="entry name" value="Ribonuclease H-like superfamily/Ribonuclease H"/>
    <property type="match status" value="1"/>
</dbReference>
<evidence type="ECO:0000256" key="11">
    <source>
        <dbReference type="SAM" id="MobiDB-lite"/>
    </source>
</evidence>
<dbReference type="PROSITE" id="PS51296">
    <property type="entry name" value="RIESKE"/>
    <property type="match status" value="1"/>
</dbReference>
<feature type="region of interest" description="Disordered" evidence="11">
    <location>
        <begin position="1489"/>
        <end position="1518"/>
    </location>
</feature>
<dbReference type="PROSITE" id="PS51300">
    <property type="entry name" value="NIRD"/>
    <property type="match status" value="1"/>
</dbReference>
<dbReference type="InterPro" id="IPR036922">
    <property type="entry name" value="Rieske_2Fe-2S_sf"/>
</dbReference>
<feature type="compositionally biased region" description="Basic residues" evidence="11">
    <location>
        <begin position="261"/>
        <end position="271"/>
    </location>
</feature>
<reference evidence="13" key="1">
    <citation type="submission" date="2022-10" db="EMBL/GenBank/DDBJ databases">
        <authorList>
            <person name="Chen Y."/>
            <person name="Dougan E. K."/>
            <person name="Chan C."/>
            <person name="Rhodes N."/>
            <person name="Thang M."/>
        </authorList>
    </citation>
    <scope>NUCLEOTIDE SEQUENCE</scope>
</reference>
<dbReference type="GO" id="GO:0020037">
    <property type="term" value="F:heme binding"/>
    <property type="evidence" value="ECO:0007669"/>
    <property type="project" value="InterPro"/>
</dbReference>
<dbReference type="InterPro" id="IPR045854">
    <property type="entry name" value="NO2/SO3_Rdtase_4Fe4S_sf"/>
</dbReference>
<keyword evidence="15" id="KW-1185">Reference proteome</keyword>
<dbReference type="PANTHER" id="PTHR43809:SF1">
    <property type="entry name" value="NITRITE REDUCTASE (NADH) LARGE SUBUNIT"/>
    <property type="match status" value="1"/>
</dbReference>
<keyword evidence="3" id="KW-0004">4Fe-4S</keyword>
<feature type="compositionally biased region" description="Low complexity" evidence="11">
    <location>
        <begin position="748"/>
        <end position="760"/>
    </location>
</feature>
<feature type="compositionally biased region" description="Low complexity" evidence="11">
    <location>
        <begin position="438"/>
        <end position="454"/>
    </location>
</feature>
<evidence type="ECO:0000259" key="12">
    <source>
        <dbReference type="PROSITE" id="PS51296"/>
    </source>
</evidence>
<evidence type="ECO:0000313" key="14">
    <source>
        <dbReference type="EMBL" id="CAL4785495.1"/>
    </source>
</evidence>
<dbReference type="Pfam" id="PF13806">
    <property type="entry name" value="Rieske_2"/>
    <property type="match status" value="1"/>
</dbReference>
<feature type="compositionally biased region" description="Basic and acidic residues" evidence="11">
    <location>
        <begin position="870"/>
        <end position="881"/>
    </location>
</feature>
<dbReference type="PRINTS" id="PR00397">
    <property type="entry name" value="SIROHAEM"/>
</dbReference>
<evidence type="ECO:0000256" key="6">
    <source>
        <dbReference type="ARBA" id="ARBA00022723"/>
    </source>
</evidence>
<keyword evidence="4" id="KW-0349">Heme</keyword>
<evidence type="ECO:0000256" key="3">
    <source>
        <dbReference type="ARBA" id="ARBA00022485"/>
    </source>
</evidence>
<feature type="compositionally biased region" description="Basic and acidic residues" evidence="11">
    <location>
        <begin position="416"/>
        <end position="437"/>
    </location>
</feature>
<evidence type="ECO:0000256" key="4">
    <source>
        <dbReference type="ARBA" id="ARBA00022617"/>
    </source>
</evidence>
<feature type="region of interest" description="Disordered" evidence="11">
    <location>
        <begin position="23"/>
        <end position="78"/>
    </location>
</feature>
<feature type="compositionally biased region" description="Low complexity" evidence="11">
    <location>
        <begin position="844"/>
        <end position="861"/>
    </location>
</feature>
<feature type="region of interest" description="Disordered" evidence="11">
    <location>
        <begin position="389"/>
        <end position="454"/>
    </location>
</feature>
<feature type="compositionally biased region" description="Basic and acidic residues" evidence="11">
    <location>
        <begin position="761"/>
        <end position="776"/>
    </location>
</feature>
<dbReference type="EMBL" id="CAMXCT010002444">
    <property type="protein sequence ID" value="CAI3998183.1"/>
    <property type="molecule type" value="Genomic_DNA"/>
</dbReference>